<name>A0ABY5ZDK9_9ACTN</name>
<protein>
    <submittedName>
        <fullName evidence="1">Uncharacterized protein</fullName>
    </submittedName>
</protein>
<evidence type="ECO:0000313" key="2">
    <source>
        <dbReference type="Proteomes" id="UP001058271"/>
    </source>
</evidence>
<accession>A0ABY5ZDK9</accession>
<proteinExistence type="predicted"/>
<organism evidence="1 2">
    <name type="scientific">Dactylosporangium roseum</name>
    <dbReference type="NCBI Taxonomy" id="47989"/>
    <lineage>
        <taxon>Bacteria</taxon>
        <taxon>Bacillati</taxon>
        <taxon>Actinomycetota</taxon>
        <taxon>Actinomycetes</taxon>
        <taxon>Micromonosporales</taxon>
        <taxon>Micromonosporaceae</taxon>
        <taxon>Dactylosporangium</taxon>
    </lineage>
</organism>
<dbReference type="EMBL" id="CP073721">
    <property type="protein sequence ID" value="UWZ39060.1"/>
    <property type="molecule type" value="Genomic_DNA"/>
</dbReference>
<evidence type="ECO:0000313" key="1">
    <source>
        <dbReference type="EMBL" id="UWZ39060.1"/>
    </source>
</evidence>
<reference evidence="1" key="1">
    <citation type="submission" date="2021-04" db="EMBL/GenBank/DDBJ databases">
        <title>Biosynthetic gene clusters of Dactylosporangioum roseum.</title>
        <authorList>
            <person name="Hartkoorn R.C."/>
            <person name="Beaudoing E."/>
            <person name="Hot D."/>
            <person name="Moureu S."/>
        </authorList>
    </citation>
    <scope>NUCLEOTIDE SEQUENCE</scope>
    <source>
        <strain evidence="1">NRRL B-16295</strain>
    </source>
</reference>
<gene>
    <name evidence="1" type="ORF">Drose_13040</name>
</gene>
<dbReference type="RefSeq" id="WP_260728459.1">
    <property type="nucleotide sequence ID" value="NZ_BAAABS010000008.1"/>
</dbReference>
<keyword evidence="2" id="KW-1185">Reference proteome</keyword>
<sequence length="90" mass="9566">MVFTGTVISTGRVVRELEGWGLVTALPGDRTVVWKPAGDRAAVLGVADPRSGRIAVFGRAASWQGRPECSQDRSMLACVVDGALSVWKLP</sequence>
<dbReference type="Proteomes" id="UP001058271">
    <property type="component" value="Chromosome"/>
</dbReference>